<proteinExistence type="predicted"/>
<reference evidence="2 3" key="2">
    <citation type="journal article" date="2011" name="Stand. Genomic Sci.">
        <title>Complete genome sequence of Ferroglobus placidus AEDII12DO.</title>
        <authorList>
            <person name="Anderson I."/>
            <person name="Risso C."/>
            <person name="Holmes D."/>
            <person name="Lucas S."/>
            <person name="Copeland A."/>
            <person name="Lapidus A."/>
            <person name="Cheng J.F."/>
            <person name="Bruce D."/>
            <person name="Goodwin L."/>
            <person name="Pitluck S."/>
            <person name="Saunders E."/>
            <person name="Brettin T."/>
            <person name="Detter J.C."/>
            <person name="Han C."/>
            <person name="Tapia R."/>
            <person name="Larimer F."/>
            <person name="Land M."/>
            <person name="Hauser L."/>
            <person name="Woyke T."/>
            <person name="Lovley D."/>
            <person name="Kyrpides N."/>
            <person name="Ivanova N."/>
        </authorList>
    </citation>
    <scope>NUCLEOTIDE SEQUENCE [LARGE SCALE GENOMIC DNA]</scope>
    <source>
        <strain evidence="3">DSM 10642 / AEDII12DO</strain>
    </source>
</reference>
<accession>D3RZ84</accession>
<organism evidence="2 3">
    <name type="scientific">Ferroglobus placidus (strain DSM 10642 / AEDII12DO)</name>
    <dbReference type="NCBI Taxonomy" id="589924"/>
    <lineage>
        <taxon>Archaea</taxon>
        <taxon>Methanobacteriati</taxon>
        <taxon>Methanobacteriota</taxon>
        <taxon>Archaeoglobi</taxon>
        <taxon>Archaeoglobales</taxon>
        <taxon>Archaeoglobaceae</taxon>
        <taxon>Ferroglobus</taxon>
    </lineage>
</organism>
<dbReference type="PaxDb" id="589924-Ferp_1650"/>
<dbReference type="eggNOG" id="arCOG00888">
    <property type="taxonomic scope" value="Archaea"/>
</dbReference>
<dbReference type="GeneID" id="8779174"/>
<dbReference type="AlphaFoldDB" id="D3RZ84"/>
<dbReference type="STRING" id="589924.Ferp_1650"/>
<dbReference type="Proteomes" id="UP000002613">
    <property type="component" value="Chromosome"/>
</dbReference>
<feature type="coiled-coil region" evidence="1">
    <location>
        <begin position="610"/>
        <end position="644"/>
    </location>
</feature>
<reference evidence="3" key="1">
    <citation type="submission" date="2010-02" db="EMBL/GenBank/DDBJ databases">
        <title>Complete sequence of Ferroglobus placidus DSM 10642.</title>
        <authorList>
            <consortium name="US DOE Joint Genome Institute"/>
            <person name="Lucas S."/>
            <person name="Copeland A."/>
            <person name="Lapidus A."/>
            <person name="Cheng J.-F."/>
            <person name="Bruce D."/>
            <person name="Goodwin L."/>
            <person name="Pitluck S."/>
            <person name="Saunders E."/>
            <person name="Brettin T."/>
            <person name="Detter J.C."/>
            <person name="Han C."/>
            <person name="Tapia R."/>
            <person name="Larimer F."/>
            <person name="Land M."/>
            <person name="Hauser L."/>
            <person name="Kyrpides N."/>
            <person name="Ivanova N."/>
            <person name="Holmes D."/>
            <person name="Lovley D."/>
            <person name="Kyrpides N."/>
            <person name="Anderson I.J."/>
            <person name="Woyke T."/>
        </authorList>
    </citation>
    <scope>NUCLEOTIDE SEQUENCE [LARGE SCALE GENOMIC DNA]</scope>
    <source>
        <strain evidence="3">DSM 10642 / AEDII12DO</strain>
    </source>
</reference>
<name>D3RZ84_FERPA</name>
<gene>
    <name evidence="2" type="ordered locus">Ferp_1650</name>
</gene>
<protein>
    <submittedName>
        <fullName evidence="2">ATPase (AAA+ superfamily)-like protein</fullName>
    </submittedName>
</protein>
<dbReference type="InterPro" id="IPR027417">
    <property type="entry name" value="P-loop_NTPase"/>
</dbReference>
<evidence type="ECO:0000313" key="2">
    <source>
        <dbReference type="EMBL" id="ADC65797.1"/>
    </source>
</evidence>
<dbReference type="HOGENOM" id="CLU_304153_0_0_2"/>
<dbReference type="OrthoDB" id="25002at2157"/>
<dbReference type="EMBL" id="CP001899">
    <property type="protein sequence ID" value="ADC65797.1"/>
    <property type="molecule type" value="Genomic_DNA"/>
</dbReference>
<dbReference type="RefSeq" id="WP_012966137.1">
    <property type="nucleotide sequence ID" value="NC_013849.1"/>
</dbReference>
<keyword evidence="3" id="KW-1185">Reference proteome</keyword>
<dbReference type="SUPFAM" id="SSF52540">
    <property type="entry name" value="P-loop containing nucleoside triphosphate hydrolases"/>
    <property type="match status" value="1"/>
</dbReference>
<evidence type="ECO:0000313" key="3">
    <source>
        <dbReference type="Proteomes" id="UP000002613"/>
    </source>
</evidence>
<sequence>MTGNWRAFNEIENGEITDASFVANIWRVYKGDADIDERYKDAKKFFERTFISEGLENVLKTAIGRVFEGKGEPVILLRTTFGGGKTHTLIAIYHALKNPQTISKYIQVPEKRFSPTFVAFDGRELDSHRLKEYYGANNLWQFLMNEIAKKSGFKEFEKICSDYSNPKEPPGSEVLREAFRKLEDYGHPVVFLLDEVPDYINKLQLKDETEATAVIHFLDSLANAVSHCKYSLLVLAIPEIKMLTQINEEIVSNLTERVGRVAIPRNIVGKKDAAHVLIRALIKKVESESHREIDSLYEVYKNNTRSFPASISTADYLEKMRAYYPFHPQYIEVLYDKIASLETFQSTRDILRLTAHVLHVLCRKDQRRMVFLSDINMAEKSIIDEFLDRHGFANLRRAIEVDLEVVKKLDEENVRRNLPAIFVPLYSSIAVYSVAGEAASVKDLTLATIKPGLHPNYVLGALEQMMESDVAYVYKLTVDGETKYTIKERISWVRLVDIKSRDVSNEDARQEFDSRFNEALRRWGRSIFSIVSLAKSPRDVKDDEILKLVFLDPNVVRDEEETLNFFAIYFDPAKQELRKFRNSVVFALPDQRVYSKSLEIAKKIIAALRIREAKETYGLSEEDIEELTKQINKWREELKERAAAIYSRVAYPIGGKNGGIRFEIKTVNHTNPVEAAAKLLEREEKVIRDISETYLFRLVNEYYAAMGDVELKIKELSEFFARDPEKPYLLKAASIVSDKIAELVENGKVVVLKGGKVYAYQRVKVEEDDVVIPGKIAEQKGLCVEYDGKFIPPPPSELAKPVWDEKSRKWVEGEVTVEEKAEVEERGEEVEEKVEIEKPKKLKLENINLPELIDAIKGESGTFLGFEISGEATKDVQNTINFLKSLSVQLKKLEPEFSISAEVGDGDNIDLRLTGDVKVSGIKEVLTMLERLGCRNIRYEIVISEAKAEDLLESLDVKLLREKYRKEKFSVSARVKE</sequence>
<dbReference type="KEGG" id="fpl:Ferp_1650"/>
<evidence type="ECO:0000256" key="1">
    <source>
        <dbReference type="SAM" id="Coils"/>
    </source>
</evidence>
<keyword evidence="1" id="KW-0175">Coiled coil</keyword>